<name>A0A7K0BM40_9ACTN</name>
<dbReference type="OrthoDB" id="4557078at2"/>
<evidence type="ECO:0000313" key="2">
    <source>
        <dbReference type="Proteomes" id="UP000487268"/>
    </source>
</evidence>
<accession>A0A7K0BM40</accession>
<evidence type="ECO:0008006" key="3">
    <source>
        <dbReference type="Google" id="ProtNLM"/>
    </source>
</evidence>
<organism evidence="1 2">
    <name type="scientific">Actinomadura macrotermitis</name>
    <dbReference type="NCBI Taxonomy" id="2585200"/>
    <lineage>
        <taxon>Bacteria</taxon>
        <taxon>Bacillati</taxon>
        <taxon>Actinomycetota</taxon>
        <taxon>Actinomycetes</taxon>
        <taxon>Streptosporangiales</taxon>
        <taxon>Thermomonosporaceae</taxon>
        <taxon>Actinomadura</taxon>
    </lineage>
</organism>
<dbReference type="RefSeq" id="WP_153530486.1">
    <property type="nucleotide sequence ID" value="NZ_WEGH01000001.1"/>
</dbReference>
<evidence type="ECO:0000313" key="1">
    <source>
        <dbReference type="EMBL" id="MQY02233.1"/>
    </source>
</evidence>
<comment type="caution">
    <text evidence="1">The sequence shown here is derived from an EMBL/GenBank/DDBJ whole genome shotgun (WGS) entry which is preliminary data.</text>
</comment>
<sequence>MTAADLPALLRGGPGPGAPDHGALRAWVRAAVREVPAGAAVRHPLGFVCLPVRRTPETGVCVHVWSPRLPGAAPTTSGVHCHSWDLVSYVLFGEIGNETPAVADTVERPTHRLFEVVSRAGTDDLRPTGRTVRRAAGETGRFGGGDVYRLPAGVFHRTVVPAGVDTATVAVGRVRPGHGDLSLGPLGGGPHRVTRTPCDPDELAEAVRVTLDGLG</sequence>
<dbReference type="Proteomes" id="UP000487268">
    <property type="component" value="Unassembled WGS sequence"/>
</dbReference>
<dbReference type="AlphaFoldDB" id="A0A7K0BM40"/>
<dbReference type="EMBL" id="WEGH01000001">
    <property type="protein sequence ID" value="MQY02233.1"/>
    <property type="molecule type" value="Genomic_DNA"/>
</dbReference>
<reference evidence="1 2" key="1">
    <citation type="submission" date="2019-10" db="EMBL/GenBank/DDBJ databases">
        <title>Actinomadura rubteroloni sp. nov. and Actinomadura macrotermitis sp. nov., isolated from the gut of fungus growing-termite Macrotermes natalensis.</title>
        <authorList>
            <person name="Benndorf R."/>
            <person name="Martin K."/>
            <person name="Kuefner M."/>
            <person name="De Beer W."/>
            <person name="Kaster A.-K."/>
            <person name="Vollmers J."/>
            <person name="Poulsen M."/>
            <person name="Beemelmanns C."/>
        </authorList>
    </citation>
    <scope>NUCLEOTIDE SEQUENCE [LARGE SCALE GENOMIC DNA]</scope>
    <source>
        <strain evidence="1 2">RB68</strain>
    </source>
</reference>
<proteinExistence type="predicted"/>
<protein>
    <recommendedName>
        <fullName evidence="3">Cupin</fullName>
    </recommendedName>
</protein>
<keyword evidence="2" id="KW-1185">Reference proteome</keyword>
<gene>
    <name evidence="1" type="ORF">ACRB68_02620</name>
</gene>